<dbReference type="EMBL" id="CM041003">
    <property type="protein sequence ID" value="MCJ8749540.1"/>
    <property type="molecule type" value="Genomic_DNA"/>
</dbReference>
<sequence length="125" mass="13928">MVDDSSEFSPSARYIKPAEVPDEAYGGPVQPFSSFSVHEVCLLPPGPEDQQRPQGQEVSGDVAGQDGGKEGHRHHTRANQEQVPQEVDYRGRPSHLKLLREERTHVAMDCISCISMMRTIIRTIC</sequence>
<comment type="caution">
    <text evidence="1">The sequence shown here is derived from an EMBL/GenBank/DDBJ whole genome shotgun (WGS) entry which is preliminary data.</text>
</comment>
<evidence type="ECO:0000313" key="1">
    <source>
        <dbReference type="EMBL" id="MCJ8749540.1"/>
    </source>
</evidence>
<gene>
    <name evidence="1" type="ORF">PDJAM_G00177440</name>
</gene>
<evidence type="ECO:0000313" key="2">
    <source>
        <dbReference type="Proteomes" id="UP000830395"/>
    </source>
</evidence>
<dbReference type="Proteomes" id="UP000830395">
    <property type="component" value="Chromosome 29"/>
</dbReference>
<feature type="non-terminal residue" evidence="1">
    <location>
        <position position="125"/>
    </location>
</feature>
<proteinExistence type="predicted"/>
<reference evidence="1" key="1">
    <citation type="submission" date="2020-02" db="EMBL/GenBank/DDBJ databases">
        <title>Genome sequencing of the panga catfish, Pangasius djambal.</title>
        <authorList>
            <person name="Wen M."/>
            <person name="Zahm M."/>
            <person name="Roques C."/>
            <person name="Cabau C."/>
            <person name="Klopp C."/>
            <person name="Donnadieu C."/>
            <person name="Jouanno E."/>
            <person name="Avarre J.-C."/>
            <person name="Campet M."/>
            <person name="Ha T."/>
            <person name="Dugue R."/>
            <person name="Lampietro C."/>
            <person name="Louis A."/>
            <person name="Herpin A."/>
            <person name="Echchiki A."/>
            <person name="Berthelot C."/>
            <person name="Parey E."/>
            <person name="Roest-Crollius H."/>
            <person name="Braasch I."/>
            <person name="Postlethwait J.H."/>
            <person name="Bobe J."/>
            <person name="Montfort J."/>
            <person name="Bouchez O."/>
            <person name="Begum T."/>
            <person name="Schartl M."/>
            <person name="Gustiano R."/>
            <person name="Guiguen Y."/>
        </authorList>
    </citation>
    <scope>NUCLEOTIDE SEQUENCE</scope>
    <source>
        <strain evidence="1">Pdj_M5554</strain>
    </source>
</reference>
<organism evidence="1 2">
    <name type="scientific">Pangasius djambal</name>
    <dbReference type="NCBI Taxonomy" id="1691987"/>
    <lineage>
        <taxon>Eukaryota</taxon>
        <taxon>Metazoa</taxon>
        <taxon>Chordata</taxon>
        <taxon>Craniata</taxon>
        <taxon>Vertebrata</taxon>
        <taxon>Euteleostomi</taxon>
        <taxon>Actinopterygii</taxon>
        <taxon>Neopterygii</taxon>
        <taxon>Teleostei</taxon>
        <taxon>Ostariophysi</taxon>
        <taxon>Siluriformes</taxon>
        <taxon>Pangasiidae</taxon>
        <taxon>Pangasius</taxon>
    </lineage>
</organism>
<accession>A0ACC5ZPE9</accession>
<protein>
    <submittedName>
        <fullName evidence="1">Uncharacterized protein</fullName>
    </submittedName>
</protein>
<name>A0ACC5ZPE9_9TELE</name>
<keyword evidence="2" id="KW-1185">Reference proteome</keyword>